<comment type="similarity">
    <text evidence="1">Belongs to the non-flavoprotein flavin reductase family.</text>
</comment>
<dbReference type="OrthoDB" id="3176898at2"/>
<dbReference type="PANTHER" id="PTHR30466">
    <property type="entry name" value="FLAVIN REDUCTASE"/>
    <property type="match status" value="1"/>
</dbReference>
<dbReference type="GO" id="GO:0010181">
    <property type="term" value="F:FMN binding"/>
    <property type="evidence" value="ECO:0007669"/>
    <property type="project" value="InterPro"/>
</dbReference>
<organism evidence="4 7">
    <name type="scientific">Mycolicibacter arupensis</name>
    <dbReference type="NCBI Taxonomy" id="342002"/>
    <lineage>
        <taxon>Bacteria</taxon>
        <taxon>Bacillati</taxon>
        <taxon>Actinomycetota</taxon>
        <taxon>Actinomycetes</taxon>
        <taxon>Mycobacteriales</taxon>
        <taxon>Mycobacteriaceae</taxon>
        <taxon>Mycolicibacter</taxon>
    </lineage>
</organism>
<dbReference type="InterPro" id="IPR002563">
    <property type="entry name" value="Flavin_Rdtase-like_dom"/>
</dbReference>
<dbReference type="EMBL" id="MVHH01000001">
    <property type="protein sequence ID" value="ORA01038.1"/>
    <property type="molecule type" value="Genomic_DNA"/>
</dbReference>
<dbReference type="PANTHER" id="PTHR30466:SF15">
    <property type="entry name" value="POSSIBLE OXIDOREDUCTASE"/>
    <property type="match status" value="1"/>
</dbReference>
<reference evidence="4" key="2">
    <citation type="submission" date="2015-04" db="EMBL/GenBank/DDBJ databases">
        <title>Genome sequence of Mycobacterium arupense strain GUC1.</title>
        <authorList>
            <person name="Greninger A.L."/>
            <person name="Cunningham G."/>
            <person name="Chiu C.Y."/>
            <person name="Miller S."/>
        </authorList>
    </citation>
    <scope>NUCLEOTIDE SEQUENCE</scope>
    <source>
        <strain evidence="4">GUC1</strain>
    </source>
</reference>
<evidence type="ECO:0000313" key="7">
    <source>
        <dbReference type="Proteomes" id="UP000034416"/>
    </source>
</evidence>
<dbReference type="InterPro" id="IPR050268">
    <property type="entry name" value="NADH-dep_flavin_reductase"/>
</dbReference>
<protein>
    <submittedName>
        <fullName evidence="6">Flavin reductase</fullName>
    </submittedName>
    <submittedName>
        <fullName evidence="4">Oxidoreductase</fullName>
    </submittedName>
</protein>
<keyword evidence="2" id="KW-0560">Oxidoreductase</keyword>
<evidence type="ECO:0000313" key="9">
    <source>
        <dbReference type="Proteomes" id="UP000321797"/>
    </source>
</evidence>
<accession>A0A0F5N081</accession>
<dbReference type="Pfam" id="PF01613">
    <property type="entry name" value="Flavin_Reduct"/>
    <property type="match status" value="1"/>
</dbReference>
<dbReference type="InterPro" id="IPR012349">
    <property type="entry name" value="Split_barrel_FMN-bd"/>
</dbReference>
<feature type="domain" description="Flavin reductase like" evidence="3">
    <location>
        <begin position="10"/>
        <end position="157"/>
    </location>
</feature>
<comment type="caution">
    <text evidence="4">The sequence shown here is derived from an EMBL/GenBank/DDBJ whole genome shotgun (WGS) entry which is preliminary data.</text>
</comment>
<gene>
    <name evidence="5" type="ORF">BST15_00335</name>
    <name evidence="6" type="ORF">E6Q54_23270</name>
    <name evidence="4" type="ORF">WR43_04950</name>
</gene>
<dbReference type="SMART" id="SM00903">
    <property type="entry name" value="Flavin_Reduct"/>
    <property type="match status" value="1"/>
</dbReference>
<dbReference type="Proteomes" id="UP000034416">
    <property type="component" value="Unassembled WGS sequence"/>
</dbReference>
<keyword evidence="8" id="KW-1185">Reference proteome</keyword>
<evidence type="ECO:0000313" key="5">
    <source>
        <dbReference type="EMBL" id="ORA01038.1"/>
    </source>
</evidence>
<dbReference type="SUPFAM" id="SSF50475">
    <property type="entry name" value="FMN-binding split barrel"/>
    <property type="match status" value="1"/>
</dbReference>
<dbReference type="EMBL" id="LASW01000012">
    <property type="protein sequence ID" value="KKC00469.1"/>
    <property type="molecule type" value="Genomic_DNA"/>
</dbReference>
<dbReference type="STRING" id="342002.BST15_00335"/>
<evidence type="ECO:0000313" key="6">
    <source>
        <dbReference type="EMBL" id="TXI48734.1"/>
    </source>
</evidence>
<dbReference type="PATRIC" id="fig|342002.3.peg.1272"/>
<dbReference type="Proteomes" id="UP000192327">
    <property type="component" value="Unassembled WGS sequence"/>
</dbReference>
<reference evidence="5 8" key="3">
    <citation type="submission" date="2016-12" db="EMBL/GenBank/DDBJ databases">
        <title>The new phylogeny of genus Mycobacterium.</title>
        <authorList>
            <person name="Tortoli E."/>
            <person name="Trovato A."/>
            <person name="Cirillo D.M."/>
        </authorList>
    </citation>
    <scope>NUCLEOTIDE SEQUENCE [LARGE SCALE GENOMIC DNA]</scope>
    <source>
        <strain evidence="5 8">DSM 44942</strain>
    </source>
</reference>
<dbReference type="AlphaFoldDB" id="A0A0F5N081"/>
<dbReference type="Proteomes" id="UP000321797">
    <property type="component" value="Unassembled WGS sequence"/>
</dbReference>
<dbReference type="GO" id="GO:0042602">
    <property type="term" value="F:riboflavin reductase (NADPH) activity"/>
    <property type="evidence" value="ECO:0007669"/>
    <property type="project" value="TreeGrafter"/>
</dbReference>
<sequence length="162" mass="17460">MPDESFDALVAKLDYSMFVVTTAADGHPAGCLVGFATQTSIDPPRFLVGVSKRNHTFAVAAQSDHLAIHVLARRDVALARLFGSQTGDDIDKFARCSWHPGPAGMPILDDAPGWFVGKILRRIDLGDHLGHFMEPVAGHAPEGDVDLLSFSDVKDFEPGHQA</sequence>
<proteinExistence type="inferred from homology"/>
<reference evidence="6 9" key="4">
    <citation type="submission" date="2018-09" db="EMBL/GenBank/DDBJ databases">
        <title>Metagenome Assembled Genomes from an Advanced Water Purification Facility.</title>
        <authorList>
            <person name="Stamps B.W."/>
            <person name="Spear J.R."/>
        </authorList>
    </citation>
    <scope>NUCLEOTIDE SEQUENCE [LARGE SCALE GENOMIC DNA]</scope>
    <source>
        <strain evidence="6">Bin_29_2</strain>
    </source>
</reference>
<dbReference type="RefSeq" id="WP_046188470.1">
    <property type="nucleotide sequence ID" value="NZ_JACKUJ010000043.1"/>
</dbReference>
<dbReference type="Gene3D" id="2.30.110.10">
    <property type="entry name" value="Electron Transport, Fmn-binding Protein, Chain A"/>
    <property type="match status" value="1"/>
</dbReference>
<name>A0A0F5N081_9MYCO</name>
<evidence type="ECO:0000256" key="2">
    <source>
        <dbReference type="ARBA" id="ARBA00023002"/>
    </source>
</evidence>
<evidence type="ECO:0000313" key="8">
    <source>
        <dbReference type="Proteomes" id="UP000192327"/>
    </source>
</evidence>
<dbReference type="EMBL" id="SSGD01000178">
    <property type="protein sequence ID" value="TXI48734.1"/>
    <property type="molecule type" value="Genomic_DNA"/>
</dbReference>
<evidence type="ECO:0000256" key="1">
    <source>
        <dbReference type="ARBA" id="ARBA00008898"/>
    </source>
</evidence>
<evidence type="ECO:0000313" key="4">
    <source>
        <dbReference type="EMBL" id="KKC00469.1"/>
    </source>
</evidence>
<reference evidence="7" key="1">
    <citation type="submission" date="2015-04" db="EMBL/GenBank/DDBJ databases">
        <title>Genome sequence of Mycobacterium arupense GUC1.</title>
        <authorList>
            <person name="Greninger A.L."/>
            <person name="Cunningham G."/>
            <person name="Chiu C.Y."/>
            <person name="Miller S."/>
        </authorList>
    </citation>
    <scope>NUCLEOTIDE SEQUENCE [LARGE SCALE GENOMIC DNA]</scope>
    <source>
        <strain evidence="7">GUC1</strain>
    </source>
</reference>
<evidence type="ECO:0000259" key="3">
    <source>
        <dbReference type="SMART" id="SM00903"/>
    </source>
</evidence>